<dbReference type="AlphaFoldDB" id="S0B2A4"/>
<evidence type="ECO:0000313" key="2">
    <source>
        <dbReference type="EMBL" id="BAN41613.1"/>
    </source>
</evidence>
<feature type="chain" id="PRO_5004484791" evidence="1">
    <location>
        <begin position="18"/>
        <end position="383"/>
    </location>
</feature>
<dbReference type="Pfam" id="PF02450">
    <property type="entry name" value="LCAT"/>
    <property type="match status" value="1"/>
</dbReference>
<keyword evidence="1" id="KW-0732">Signal</keyword>
<dbReference type="InterPro" id="IPR029058">
    <property type="entry name" value="AB_hydrolase_fold"/>
</dbReference>
<dbReference type="GO" id="GO:0006629">
    <property type="term" value="P:lipid metabolic process"/>
    <property type="evidence" value="ECO:0007669"/>
    <property type="project" value="InterPro"/>
</dbReference>
<dbReference type="Gene3D" id="3.40.50.1820">
    <property type="entry name" value="alpha/beta hydrolase"/>
    <property type="match status" value="1"/>
</dbReference>
<dbReference type="EMBL" id="AK423185">
    <property type="protein sequence ID" value="BAN41613.1"/>
    <property type="molecule type" value="mRNA"/>
</dbReference>
<dbReference type="PANTHER" id="PTHR11440">
    <property type="entry name" value="LECITHIN-CHOLESTEROL ACYLTRANSFERASE-RELATED"/>
    <property type="match status" value="1"/>
</dbReference>
<dbReference type="GO" id="GO:0008374">
    <property type="term" value="F:O-acyltransferase activity"/>
    <property type="evidence" value="ECO:0007669"/>
    <property type="project" value="InterPro"/>
</dbReference>
<evidence type="ECO:0000256" key="1">
    <source>
        <dbReference type="SAM" id="SignalP"/>
    </source>
</evidence>
<protein>
    <submittedName>
        <fullName evidence="2">1-O-acylceramide synthase, putative</fullName>
    </submittedName>
</protein>
<dbReference type="OMA" id="PLRSHCA"/>
<proteinExistence type="evidence at transcript level"/>
<dbReference type="InterPro" id="IPR003386">
    <property type="entry name" value="LACT/PDAT_acylTrfase"/>
</dbReference>
<dbReference type="VEuPathDB" id="AmoebaDB:EIN_083290"/>
<organism evidence="2">
    <name type="scientific">Entamoeba invadens</name>
    <dbReference type="NCBI Taxonomy" id="33085"/>
    <lineage>
        <taxon>Eukaryota</taxon>
        <taxon>Amoebozoa</taxon>
        <taxon>Evosea</taxon>
        <taxon>Archamoebae</taxon>
        <taxon>Mastigamoebida</taxon>
        <taxon>Entamoebidae</taxon>
        <taxon>Entamoeba</taxon>
    </lineage>
</organism>
<sequence>MVLYLLLAVAISAKCSTRKPVVLIHGILSSVLEAEVNIPDDLEMPEDCARQRDNFRVWQVAEDLNPKKNRCLLKYMTPVYNTETGVLEDLEGVNVTVPQFGSTYSSSCLDPGMLTCSLTEYFRPLIKKLNKLGYVDGVDLYGAPYDWRYTGGDFYAKRLENLLKSIKEKTGKKAVLVSHSMGCPVTFDALSKFNPEDYVERWVTVGGAWLGAVELLNEVLNGIDGVPVPKDMTIDLVRHIPAMFYMTPRGEQITGELVKVGNDVYTVDNIGDLYEKLPGMEVYGKKLYNEIKPTAPIIKKAPVKVYCTFSDGFETPRRLEGSDVYSSFNVTYDNGDGVVNIESLQFCNTPGFAEEVKYFGKYQHKGLLGEQVLVDYLQPMICE</sequence>
<dbReference type="SUPFAM" id="SSF53474">
    <property type="entry name" value="alpha/beta-Hydrolases"/>
    <property type="match status" value="1"/>
</dbReference>
<name>S0B2A4_ENTIV</name>
<reference evidence="2" key="1">
    <citation type="submission" date="2012-06" db="EMBL/GenBank/DDBJ databases">
        <title>Short 5' UTR of Entamoeba genes.</title>
        <authorList>
            <person name="Hiranuka K."/>
            <person name="Kumagai M."/>
            <person name="Wakaguri H."/>
            <person name="Suzuki Y."/>
            <person name="Sugano S."/>
            <person name="Watanabe J."/>
            <person name="Makioka A."/>
        </authorList>
    </citation>
    <scope>NUCLEOTIDE SEQUENCE</scope>
    <source>
        <strain evidence="2">IP1</strain>
    </source>
</reference>
<accession>S0B2A4</accession>
<feature type="signal peptide" evidence="1">
    <location>
        <begin position="1"/>
        <end position="17"/>
    </location>
</feature>